<sequence>MATNSKPSSLRSCILCENRSTITDTQTDDAFERITYHRFPTNPQRQEQWLKQCDISKASFPTVSYKFVCSNHFAPECFERDLRAELLYGTKRMTLKKDAVPTVRTTEQQLKRKLTTQSSEEEDRQKRKEQVDKLLTGQIPVTEEIVNPFRKRAGEGSPSVAQEPLSMNQSELLQRIEDLEQETVQQRMQIAQLQRTIDRKTEKINFAKAEMVNTAIALQELKDHENRHVNERITGILSGRFGEGQLATIMAGTPDQTEDSFLQVLWTENELFQALRLRCISKEAYEFLRKQLRYPLPDASHIERWIHSVYLETGHNGTVMRILQLHASTLKDIELICTLNLLHIDTPVRYQYDHRRDQIVGPNAQLHCVIVQGIFAPWQQIVHIDFDLIVSRELVDKIVTDLHHAGYRVVAITTGCDRESANAWRHLNVTNEQHFIRHPVTGHSMYLYACPDRTLVAIHRTLIEDGFLMQENNLPITSATLMPFLNTKQSCTPSSSTIYERYLNEKVLQDIAHDSTLSREFISSTTTNTLKRLANEEDDHGGLLSTVTTLFDLFVDWYDLCTACSRSVGHSEIGQPLITKLPYGACEDEQNIVLDGMYDVMETIRCLNPDNDFLPQAVLMSINSMRKLLTDLRAYYPGQVKGIPMQRLSRLPMKETILKLHHNTQTQKGLSVNDVLFHLCSTVVSGEEEFHATNALLQQGGFVGEMSLKNLRRQDDPPDPDVRNVTDYNACDFLTRLTVARLGHKYEYLGKRSLTIEHNNEQYFIKPADGENLSCVTPSLLWTEQAKRLESYLLNTIQEKKPGLVRGFIDYIDDRHPRMGRDLVELYVRKRIAIQLQTLNSKLDATKKQTSS</sequence>
<name>A0A182WDT9_9DIPT</name>
<feature type="domain" description="THAP-type" evidence="8">
    <location>
        <begin position="6"/>
        <end position="104"/>
    </location>
</feature>
<accession>A0A182WDT9</accession>
<keyword evidence="2 5" id="KW-0863">Zinc-finger</keyword>
<dbReference type="PANTHER" id="PTHR46927">
    <property type="entry name" value="AGAP005574-PA"/>
    <property type="match status" value="1"/>
</dbReference>
<proteinExistence type="predicted"/>
<reference evidence="10" key="1">
    <citation type="submission" date="2013-03" db="EMBL/GenBank/DDBJ databases">
        <title>The Genome Sequence of Anopheles minimus MINIMUS1.</title>
        <authorList>
            <consortium name="The Broad Institute Genomics Platform"/>
            <person name="Neafsey D.E."/>
            <person name="Walton C."/>
            <person name="Walker B."/>
            <person name="Young S.K."/>
            <person name="Zeng Q."/>
            <person name="Gargeya S."/>
            <person name="Fitzgerald M."/>
            <person name="Haas B."/>
            <person name="Abouelleil A."/>
            <person name="Allen A.W."/>
            <person name="Alvarado L."/>
            <person name="Arachchi H.M."/>
            <person name="Berlin A.M."/>
            <person name="Chapman S.B."/>
            <person name="Gainer-Dewar J."/>
            <person name="Goldberg J."/>
            <person name="Griggs A."/>
            <person name="Gujja S."/>
            <person name="Hansen M."/>
            <person name="Howarth C."/>
            <person name="Imamovic A."/>
            <person name="Ireland A."/>
            <person name="Larimer J."/>
            <person name="McCowan C."/>
            <person name="Murphy C."/>
            <person name="Pearson M."/>
            <person name="Poon T.W."/>
            <person name="Priest M."/>
            <person name="Roberts A."/>
            <person name="Saif S."/>
            <person name="Shea T."/>
            <person name="Sisk P."/>
            <person name="Sykes S."/>
            <person name="Wortman J."/>
            <person name="Nusbaum C."/>
            <person name="Birren B."/>
        </authorList>
    </citation>
    <scope>NUCLEOTIDE SEQUENCE [LARGE SCALE GENOMIC DNA]</scope>
    <source>
        <strain evidence="10">MINIMUS1</strain>
    </source>
</reference>
<evidence type="ECO:0000256" key="6">
    <source>
        <dbReference type="SAM" id="Coils"/>
    </source>
</evidence>
<dbReference type="VEuPathDB" id="VectorBase:AMIN008531"/>
<dbReference type="SUPFAM" id="SSF57716">
    <property type="entry name" value="Glucocorticoid receptor-like (DNA-binding domain)"/>
    <property type="match status" value="1"/>
</dbReference>
<evidence type="ECO:0000259" key="8">
    <source>
        <dbReference type="PROSITE" id="PS50950"/>
    </source>
</evidence>
<protein>
    <recommendedName>
        <fullName evidence="8">THAP-type domain-containing protein</fullName>
    </recommendedName>
</protein>
<feature type="coiled-coil region" evidence="6">
    <location>
        <begin position="169"/>
        <end position="210"/>
    </location>
</feature>
<keyword evidence="3" id="KW-0862">Zinc</keyword>
<keyword evidence="1" id="KW-0479">Metal-binding</keyword>
<feature type="region of interest" description="Disordered" evidence="7">
    <location>
        <begin position="99"/>
        <end position="132"/>
    </location>
</feature>
<dbReference type="PANTHER" id="PTHR46927:SF3">
    <property type="entry name" value="THAP-TYPE DOMAIN-CONTAINING PROTEIN"/>
    <property type="match status" value="1"/>
</dbReference>
<keyword evidence="6" id="KW-0175">Coiled coil</keyword>
<evidence type="ECO:0000256" key="5">
    <source>
        <dbReference type="PROSITE-ProRule" id="PRU00309"/>
    </source>
</evidence>
<dbReference type="EnsemblMetazoa" id="AMIN008531-RA">
    <property type="protein sequence ID" value="AMIN008531-PA"/>
    <property type="gene ID" value="AMIN008531"/>
</dbReference>
<keyword evidence="10" id="KW-1185">Reference proteome</keyword>
<keyword evidence="4 5" id="KW-0238">DNA-binding</keyword>
<dbReference type="Proteomes" id="UP000075920">
    <property type="component" value="Unassembled WGS sequence"/>
</dbReference>
<dbReference type="STRING" id="112268.A0A182WDT9"/>
<evidence type="ECO:0000256" key="3">
    <source>
        <dbReference type="ARBA" id="ARBA00022833"/>
    </source>
</evidence>
<evidence type="ECO:0000256" key="1">
    <source>
        <dbReference type="ARBA" id="ARBA00022723"/>
    </source>
</evidence>
<evidence type="ECO:0000256" key="7">
    <source>
        <dbReference type="SAM" id="MobiDB-lite"/>
    </source>
</evidence>
<reference evidence="9" key="2">
    <citation type="submission" date="2020-05" db="UniProtKB">
        <authorList>
            <consortium name="EnsemblMetazoa"/>
        </authorList>
    </citation>
    <scope>IDENTIFICATION</scope>
    <source>
        <strain evidence="9">MINIMUS1</strain>
    </source>
</reference>
<evidence type="ECO:0000256" key="2">
    <source>
        <dbReference type="ARBA" id="ARBA00022771"/>
    </source>
</evidence>
<dbReference type="GO" id="GO:0008270">
    <property type="term" value="F:zinc ion binding"/>
    <property type="evidence" value="ECO:0007669"/>
    <property type="project" value="UniProtKB-KW"/>
</dbReference>
<evidence type="ECO:0000313" key="10">
    <source>
        <dbReference type="Proteomes" id="UP000075920"/>
    </source>
</evidence>
<dbReference type="SMART" id="SM00980">
    <property type="entry name" value="THAP"/>
    <property type="match status" value="1"/>
</dbReference>
<dbReference type="InterPro" id="IPR052224">
    <property type="entry name" value="THAP_domain_protein"/>
</dbReference>
<organism evidence="9 10">
    <name type="scientific">Anopheles minimus</name>
    <dbReference type="NCBI Taxonomy" id="112268"/>
    <lineage>
        <taxon>Eukaryota</taxon>
        <taxon>Metazoa</taxon>
        <taxon>Ecdysozoa</taxon>
        <taxon>Arthropoda</taxon>
        <taxon>Hexapoda</taxon>
        <taxon>Insecta</taxon>
        <taxon>Pterygota</taxon>
        <taxon>Neoptera</taxon>
        <taxon>Endopterygota</taxon>
        <taxon>Diptera</taxon>
        <taxon>Nematocera</taxon>
        <taxon>Culicoidea</taxon>
        <taxon>Culicidae</taxon>
        <taxon>Anophelinae</taxon>
        <taxon>Anopheles</taxon>
    </lineage>
</organism>
<dbReference type="SMART" id="SM00692">
    <property type="entry name" value="DM3"/>
    <property type="match status" value="1"/>
</dbReference>
<evidence type="ECO:0000256" key="4">
    <source>
        <dbReference type="ARBA" id="ARBA00023125"/>
    </source>
</evidence>
<dbReference type="InterPro" id="IPR006612">
    <property type="entry name" value="THAP_Znf"/>
</dbReference>
<feature type="compositionally biased region" description="Basic and acidic residues" evidence="7">
    <location>
        <begin position="123"/>
        <end position="132"/>
    </location>
</feature>
<dbReference type="PROSITE" id="PS50950">
    <property type="entry name" value="ZF_THAP"/>
    <property type="match status" value="1"/>
</dbReference>
<dbReference type="Pfam" id="PF05485">
    <property type="entry name" value="THAP"/>
    <property type="match status" value="1"/>
</dbReference>
<dbReference type="GO" id="GO:0003677">
    <property type="term" value="F:DNA binding"/>
    <property type="evidence" value="ECO:0007669"/>
    <property type="project" value="UniProtKB-UniRule"/>
</dbReference>
<evidence type="ECO:0000313" key="9">
    <source>
        <dbReference type="EnsemblMetazoa" id="AMIN008531-PA"/>
    </source>
</evidence>
<dbReference type="AlphaFoldDB" id="A0A182WDT9"/>